<dbReference type="InterPro" id="IPR001844">
    <property type="entry name" value="Cpn60/GroEL"/>
</dbReference>
<dbReference type="GO" id="GO:0016853">
    <property type="term" value="F:isomerase activity"/>
    <property type="evidence" value="ECO:0007669"/>
    <property type="project" value="UniProtKB-KW"/>
</dbReference>
<evidence type="ECO:0000256" key="4">
    <source>
        <dbReference type="ARBA" id="ARBA00023186"/>
    </source>
</evidence>
<dbReference type="InterPro" id="IPR018370">
    <property type="entry name" value="Chaperonin_Cpn60_CS"/>
</dbReference>
<evidence type="ECO:0000256" key="7">
    <source>
        <dbReference type="RuleBase" id="RU000418"/>
    </source>
</evidence>
<dbReference type="KEGG" id="pbs:Plabr_3980"/>
<keyword evidence="4 6" id="KW-0143">Chaperone</keyword>
<dbReference type="GO" id="GO:0005737">
    <property type="term" value="C:cytoplasm"/>
    <property type="evidence" value="ECO:0007669"/>
    <property type="project" value="UniProtKB-SubCell"/>
</dbReference>
<dbReference type="Proteomes" id="UP000006860">
    <property type="component" value="Chromosome"/>
</dbReference>
<evidence type="ECO:0000256" key="8">
    <source>
        <dbReference type="RuleBase" id="RU000419"/>
    </source>
</evidence>
<dbReference type="HOGENOM" id="CLU_016503_3_0_0"/>
<dbReference type="SUPFAM" id="SSF48592">
    <property type="entry name" value="GroEL equatorial domain-like"/>
    <property type="match status" value="1"/>
</dbReference>
<dbReference type="NCBIfam" id="NF009487">
    <property type="entry name" value="PRK12849.1"/>
    <property type="match status" value="1"/>
</dbReference>
<dbReference type="EC" id="5.6.1.7" evidence="6"/>
<evidence type="ECO:0000256" key="5">
    <source>
        <dbReference type="ARBA" id="ARBA00023235"/>
    </source>
</evidence>
<comment type="function">
    <text evidence="6 8">Together with its co-chaperonin GroES, plays an essential role in assisting protein folding. The GroEL-GroES system forms a nano-cage that allows encapsulation of the non-native substrate proteins and provides a physical environment optimized to promote and accelerate protein folding.</text>
</comment>
<dbReference type="eggNOG" id="COG0459">
    <property type="taxonomic scope" value="Bacteria"/>
</dbReference>
<dbReference type="GO" id="GO:0140662">
    <property type="term" value="F:ATP-dependent protein folding chaperone"/>
    <property type="evidence" value="ECO:0007669"/>
    <property type="project" value="InterPro"/>
</dbReference>
<dbReference type="InterPro" id="IPR027410">
    <property type="entry name" value="TCP-1-like_intermed_sf"/>
</dbReference>
<dbReference type="SUPFAM" id="SSF52029">
    <property type="entry name" value="GroEL apical domain-like"/>
    <property type="match status" value="1"/>
</dbReference>
<dbReference type="RefSeq" id="WP_013630274.1">
    <property type="nucleotide sequence ID" value="NC_015174.1"/>
</dbReference>
<organism evidence="9 10">
    <name type="scientific">Rubinisphaera brasiliensis (strain ATCC 49424 / DSM 5305 / JCM 21570 / IAM 15109 / NBRC 103401 / IFAM 1448)</name>
    <name type="common">Planctomyces brasiliensis</name>
    <dbReference type="NCBI Taxonomy" id="756272"/>
    <lineage>
        <taxon>Bacteria</taxon>
        <taxon>Pseudomonadati</taxon>
        <taxon>Planctomycetota</taxon>
        <taxon>Planctomycetia</taxon>
        <taxon>Planctomycetales</taxon>
        <taxon>Planctomycetaceae</taxon>
        <taxon>Rubinisphaera</taxon>
    </lineage>
</organism>
<feature type="binding site" evidence="6">
    <location>
        <begin position="29"/>
        <end position="32"/>
    </location>
    <ligand>
        <name>ATP</name>
        <dbReference type="ChEBI" id="CHEBI:30616"/>
    </ligand>
</feature>
<dbReference type="InterPro" id="IPR002423">
    <property type="entry name" value="Cpn60/GroEL/TCP-1"/>
</dbReference>
<dbReference type="GO" id="GO:0051082">
    <property type="term" value="F:unfolded protein binding"/>
    <property type="evidence" value="ECO:0007669"/>
    <property type="project" value="UniProtKB-UniRule"/>
</dbReference>
<evidence type="ECO:0000313" key="9">
    <source>
        <dbReference type="EMBL" id="ADY61557.1"/>
    </source>
</evidence>
<gene>
    <name evidence="6" type="primary">groEL</name>
    <name evidence="6" type="synonym">groL</name>
    <name evidence="9" type="ordered locus">Plabr_3980</name>
</gene>
<dbReference type="AlphaFoldDB" id="F0SFV0"/>
<evidence type="ECO:0000256" key="3">
    <source>
        <dbReference type="ARBA" id="ARBA00022840"/>
    </source>
</evidence>
<dbReference type="NCBIfam" id="NF009488">
    <property type="entry name" value="PRK12850.1"/>
    <property type="match status" value="1"/>
</dbReference>
<reference evidence="10" key="1">
    <citation type="submission" date="2011-02" db="EMBL/GenBank/DDBJ databases">
        <title>The complete genome of Planctomyces brasiliensis DSM 5305.</title>
        <authorList>
            <person name="Lucas S."/>
            <person name="Copeland A."/>
            <person name="Lapidus A."/>
            <person name="Bruce D."/>
            <person name="Goodwin L."/>
            <person name="Pitluck S."/>
            <person name="Kyrpides N."/>
            <person name="Mavromatis K."/>
            <person name="Pagani I."/>
            <person name="Ivanova N."/>
            <person name="Ovchinnikova G."/>
            <person name="Lu M."/>
            <person name="Detter J.C."/>
            <person name="Han C."/>
            <person name="Land M."/>
            <person name="Hauser L."/>
            <person name="Markowitz V."/>
            <person name="Cheng J.-F."/>
            <person name="Hugenholtz P."/>
            <person name="Woyke T."/>
            <person name="Wu D."/>
            <person name="Tindall B."/>
            <person name="Pomrenke H.G."/>
            <person name="Brambilla E."/>
            <person name="Klenk H.-P."/>
            <person name="Eisen J.A."/>
        </authorList>
    </citation>
    <scope>NUCLEOTIDE SEQUENCE [LARGE SCALE GENOMIC DNA]</scope>
    <source>
        <strain evidence="10">ATCC 49424 / DSM 5305 / JCM 21570 / NBRC 103401 / IFAM 1448</strain>
    </source>
</reference>
<comment type="subcellular location">
    <subcellularLocation>
        <location evidence="6">Cytoplasm</location>
    </subcellularLocation>
</comment>
<dbReference type="InterPro" id="IPR027413">
    <property type="entry name" value="GROEL-like_equatorial_sf"/>
</dbReference>
<dbReference type="CDD" id="cd03344">
    <property type="entry name" value="GroEL"/>
    <property type="match status" value="1"/>
</dbReference>
<dbReference type="HAMAP" id="MF_00600">
    <property type="entry name" value="CH60"/>
    <property type="match status" value="1"/>
</dbReference>
<keyword evidence="2 6" id="KW-0547">Nucleotide-binding</keyword>
<keyword evidence="3 6" id="KW-0067">ATP-binding</keyword>
<dbReference type="OrthoDB" id="9766614at2"/>
<dbReference type="NCBIfam" id="NF009489">
    <property type="entry name" value="PRK12851.1"/>
    <property type="match status" value="1"/>
</dbReference>
<sequence length="569" mass="60081">MAKLLSFDEDARKQLLVGVTKLADAVSSTLGPRGRNAVLDKGWGAPKVTKDGVTVAEDIELEDPFENCGVQLVKEVASKTGDLAGDGTTTATVLAEAMFRSGLKYIAAGADAMSLSRGMQQAVAAVIENLGSMSKSVKANDRDAIKMVATIAGNNDPDVGEILADALMKVGKDGVITIEEGRQVNTEVNLVEGMQFERGYLSPHFVTDQDKQLVELENCRILICEEKISNAKSLVPLLEKVSEANVPLLIIAEDIDGEALATLVVNKLRGILRVAAVKAPGYGDRRKAMLEDIAVLTKGKPLFKDLGIKLEAVELTDLGVAKKIVVSSDNTTVVEGAGSKAAIDGRAEQIRREIDATDSDYDREKLQERLAKLAGGVAQIRVGAATETEMKEKKDLVDDALAATRAAIEEGIVPGGGTALLRCRAALEKLSLKGDEALGVKLIEDVLEMPLRKIASNAGLDGSVVANRVRKGKGKNFGYDAMNDQYGDMIEFGVVDPAKVVRTALQNAASVASLLMTTDSIVVEEPAEEEDHHDDHHHDMGGMGGMGGGMPGMGGMGGMGMPGMGGMGF</sequence>
<feature type="binding site" evidence="6">
    <location>
        <position position="50"/>
    </location>
    <ligand>
        <name>ATP</name>
        <dbReference type="ChEBI" id="CHEBI:30616"/>
    </ligand>
</feature>
<comment type="similarity">
    <text evidence="1 6 7">Belongs to the chaperonin (HSP60) family.</text>
</comment>
<dbReference type="NCBIfam" id="NF000592">
    <property type="entry name" value="PRK00013.1"/>
    <property type="match status" value="1"/>
</dbReference>
<dbReference type="NCBIfam" id="TIGR02348">
    <property type="entry name" value="GroEL"/>
    <property type="match status" value="1"/>
</dbReference>
<dbReference type="Gene3D" id="3.50.7.10">
    <property type="entry name" value="GroEL"/>
    <property type="match status" value="1"/>
</dbReference>
<accession>F0SFV0</accession>
<proteinExistence type="inferred from homology"/>
<comment type="caution">
    <text evidence="6">Lacks conserved residue(s) required for the propagation of feature annotation.</text>
</comment>
<evidence type="ECO:0000256" key="1">
    <source>
        <dbReference type="ARBA" id="ARBA00006607"/>
    </source>
</evidence>
<protein>
    <recommendedName>
        <fullName evidence="6">Chaperonin GroEL</fullName>
        <ecNumber evidence="6">5.6.1.7</ecNumber>
    </recommendedName>
    <alternativeName>
        <fullName evidence="6">60 kDa chaperonin</fullName>
    </alternativeName>
    <alternativeName>
        <fullName evidence="6">Chaperonin-60</fullName>
        <shortName evidence="6">Cpn60</shortName>
    </alternativeName>
</protein>
<dbReference type="STRING" id="756272.Plabr_3980"/>
<dbReference type="SUPFAM" id="SSF54849">
    <property type="entry name" value="GroEL-intermediate domain like"/>
    <property type="match status" value="1"/>
</dbReference>
<dbReference type="GO" id="GO:0042026">
    <property type="term" value="P:protein refolding"/>
    <property type="evidence" value="ECO:0007669"/>
    <property type="project" value="UniProtKB-UniRule"/>
</dbReference>
<dbReference type="InterPro" id="IPR027409">
    <property type="entry name" value="GroEL-like_apical_dom_sf"/>
</dbReference>
<keyword evidence="5 6" id="KW-0413">Isomerase</keyword>
<evidence type="ECO:0000256" key="2">
    <source>
        <dbReference type="ARBA" id="ARBA00022741"/>
    </source>
</evidence>
<comment type="subunit">
    <text evidence="6 8">Forms a cylinder of 14 subunits composed of two heptameric rings stacked back-to-back. Interacts with the co-chaperonin GroES.</text>
</comment>
<dbReference type="PANTHER" id="PTHR45633">
    <property type="entry name" value="60 KDA HEAT SHOCK PROTEIN, MITOCHONDRIAL"/>
    <property type="match status" value="1"/>
</dbReference>
<dbReference type="Pfam" id="PF00118">
    <property type="entry name" value="Cpn60_TCP1"/>
    <property type="match status" value="1"/>
</dbReference>
<evidence type="ECO:0000256" key="6">
    <source>
        <dbReference type="HAMAP-Rule" id="MF_00600"/>
    </source>
</evidence>
<keyword evidence="6" id="KW-0963">Cytoplasm</keyword>
<dbReference type="EMBL" id="CP002546">
    <property type="protein sequence ID" value="ADY61557.1"/>
    <property type="molecule type" value="Genomic_DNA"/>
</dbReference>
<evidence type="ECO:0000313" key="10">
    <source>
        <dbReference type="Proteomes" id="UP000006860"/>
    </source>
</evidence>
<feature type="binding site" evidence="6">
    <location>
        <position position="496"/>
    </location>
    <ligand>
        <name>ATP</name>
        <dbReference type="ChEBI" id="CHEBI:30616"/>
    </ligand>
</feature>
<keyword evidence="10" id="KW-1185">Reference proteome</keyword>
<dbReference type="Gene3D" id="1.10.560.10">
    <property type="entry name" value="GroEL-like equatorial domain"/>
    <property type="match status" value="1"/>
</dbReference>
<dbReference type="PRINTS" id="PR00298">
    <property type="entry name" value="CHAPERONIN60"/>
</dbReference>
<name>F0SFV0_RUBBR</name>
<dbReference type="PROSITE" id="PS00296">
    <property type="entry name" value="CHAPERONINS_CPN60"/>
    <property type="match status" value="1"/>
</dbReference>
<dbReference type="GO" id="GO:0005524">
    <property type="term" value="F:ATP binding"/>
    <property type="evidence" value="ECO:0007669"/>
    <property type="project" value="UniProtKB-UniRule"/>
</dbReference>
<dbReference type="Gene3D" id="3.30.260.10">
    <property type="entry name" value="TCP-1-like chaperonin intermediate domain"/>
    <property type="match status" value="1"/>
</dbReference>
<feature type="binding site" evidence="6">
    <location>
        <position position="416"/>
    </location>
    <ligand>
        <name>ATP</name>
        <dbReference type="ChEBI" id="CHEBI:30616"/>
    </ligand>
</feature>
<dbReference type="FunFam" id="3.50.7.10:FF:000001">
    <property type="entry name" value="60 kDa chaperonin"/>
    <property type="match status" value="1"/>
</dbReference>
<feature type="binding site" evidence="6">
    <location>
        <begin position="86"/>
        <end position="90"/>
    </location>
    <ligand>
        <name>ATP</name>
        <dbReference type="ChEBI" id="CHEBI:30616"/>
    </ligand>
</feature>